<sequence>MTTLAPQPRTEYREPPAVARLRAAFASGASADELRAALREARDASMTPYQRAMSGELIGEVAKHLLFGGRA</sequence>
<protein>
    <submittedName>
        <fullName evidence="1">Uncharacterized protein</fullName>
    </submittedName>
</protein>
<organism evidence="1 2">
    <name type="scientific">Deinococcus geothermalis (strain DSM 11300 / CIP 105573 / AG-3a)</name>
    <dbReference type="NCBI Taxonomy" id="319795"/>
    <lineage>
        <taxon>Bacteria</taxon>
        <taxon>Thermotogati</taxon>
        <taxon>Deinococcota</taxon>
        <taxon>Deinococci</taxon>
        <taxon>Deinococcales</taxon>
        <taxon>Deinococcaceae</taxon>
        <taxon>Deinococcus</taxon>
    </lineage>
</organism>
<reference evidence="1" key="1">
    <citation type="submission" date="2007-10" db="EMBL/GenBank/DDBJ databases">
        <title>Complete sequence of Plasmid2 pDGEO02 of Deinococcus geothermalis DSM 11300.</title>
        <authorList>
            <consortium name="US DOE Joint Genome Institute"/>
            <person name="Copeland A."/>
            <person name="Lucas S."/>
            <person name="Lapidus A."/>
            <person name="Barry K."/>
            <person name="Detter J.C."/>
            <person name="Glavina del Rio T."/>
            <person name="Hammon N."/>
            <person name="Israni S."/>
            <person name="Dalin E."/>
            <person name="Tice H."/>
            <person name="Pitluck S."/>
            <person name="Brettin T."/>
            <person name="Bruce D."/>
            <person name="Han C."/>
            <person name="Tapia R."/>
            <person name="Saunders E."/>
            <person name="Gilna P."/>
            <person name="Schmutz J."/>
            <person name="Larimer F."/>
            <person name="Land M."/>
            <person name="Hauser L."/>
            <person name="Kyrpides N."/>
            <person name="Kim E."/>
            <person name="Daly M.J."/>
            <person name="Fredrickson J.K."/>
            <person name="Makarova K.S."/>
            <person name="Gaidamakova E.K."/>
            <person name="Zhai M."/>
            <person name="Richardson P."/>
        </authorList>
    </citation>
    <scope>NUCLEOTIDE SEQUENCE [LARGE SCALE GENOMIC DNA]</scope>
    <source>
        <strain evidence="1">DSM 11300</strain>
        <plasmid evidence="1">pDGEO02</plasmid>
    </source>
</reference>
<keyword evidence="1" id="KW-0614">Plasmid</keyword>
<proteinExistence type="predicted"/>
<dbReference type="Proteomes" id="UP000002431">
    <property type="component" value="Plasmid pDGEO02"/>
</dbReference>
<keyword evidence="2" id="KW-1185">Reference proteome</keyword>
<accession>A8ZRL0</accession>
<geneLocation type="plasmid" evidence="1 2">
    <name>pDGEO02</name>
</geneLocation>
<evidence type="ECO:0000313" key="1">
    <source>
        <dbReference type="EMBL" id="ABW35119.1"/>
    </source>
</evidence>
<evidence type="ECO:0000313" key="2">
    <source>
        <dbReference type="Proteomes" id="UP000002431"/>
    </source>
</evidence>
<name>A8ZRL0_DEIGD</name>
<dbReference type="HOGENOM" id="CLU_2733349_0_0_0"/>
<dbReference type="KEGG" id="dge:Dgeo_3078"/>
<gene>
    <name evidence="1" type="ORF">Dgeo_3078</name>
</gene>
<dbReference type="AlphaFoldDB" id="A8ZRL0"/>
<dbReference type="RefSeq" id="WP_012173269.1">
    <property type="nucleotide sequence ID" value="NC_009939.1"/>
</dbReference>
<dbReference type="EMBL" id="CP000856">
    <property type="protein sequence ID" value="ABW35119.1"/>
    <property type="molecule type" value="Genomic_DNA"/>
</dbReference>